<feature type="region of interest" description="Disordered" evidence="1">
    <location>
        <begin position="1"/>
        <end position="24"/>
    </location>
</feature>
<evidence type="ECO:0000313" key="4">
    <source>
        <dbReference type="Proteomes" id="UP000501240"/>
    </source>
</evidence>
<dbReference type="Proteomes" id="UP000501240">
    <property type="component" value="Chromosome"/>
</dbReference>
<dbReference type="GO" id="GO:0016740">
    <property type="term" value="F:transferase activity"/>
    <property type="evidence" value="ECO:0007669"/>
    <property type="project" value="UniProtKB-KW"/>
</dbReference>
<proteinExistence type="predicted"/>
<evidence type="ECO:0000259" key="2">
    <source>
        <dbReference type="Pfam" id="PF01636"/>
    </source>
</evidence>
<gene>
    <name evidence="3" type="ORF">ACTIVE_1209</name>
</gene>
<organism evidence="3 4">
    <name type="scientific">Actinomadura verrucosospora</name>
    <dbReference type="NCBI Taxonomy" id="46165"/>
    <lineage>
        <taxon>Bacteria</taxon>
        <taxon>Bacillati</taxon>
        <taxon>Actinomycetota</taxon>
        <taxon>Actinomycetes</taxon>
        <taxon>Streptosporangiales</taxon>
        <taxon>Thermomonosporaceae</taxon>
        <taxon>Actinomadura</taxon>
    </lineage>
</organism>
<dbReference type="Gene3D" id="3.30.200.20">
    <property type="entry name" value="Phosphorylase Kinase, domain 1"/>
    <property type="match status" value="1"/>
</dbReference>
<keyword evidence="3" id="KW-0808">Transferase</keyword>
<protein>
    <submittedName>
        <fullName evidence="3">Aminoglycoside phosphotransferase</fullName>
    </submittedName>
</protein>
<sequence length="330" mass="35314">MRRPGRDRQHDRMTPPATGRRLPWDAIPAALRADVEKELGGEVAEAATQPGGFSPGVAARLRLADGRRAFVKAVGPAPNPDSPAIHRAEAAIAAALPDDAPTPAFLGSFDRDGWVVLLFEDVDGTPPAQPWAPDELGRVLDAVADLSRTLTPAPLPAPSAEERFANQFQGWRDLLAAHRRGDDDLAGLDPWAAEHLPRLAAAEPAWAAAVAGTTLAHADLRADNLILTPDRVVVVDWPWACRAAPWFDLLLFLPSVRMQGGPPCEDLFAAHPAARHADGDAVTAALVAWSGFLIGHGRRPPPPGLPTLRDFQTAQGLAALEWLKARTTWP</sequence>
<evidence type="ECO:0000256" key="1">
    <source>
        <dbReference type="SAM" id="MobiDB-lite"/>
    </source>
</evidence>
<feature type="domain" description="Aminoglycoside phosphotransferase" evidence="2">
    <location>
        <begin position="62"/>
        <end position="270"/>
    </location>
</feature>
<reference evidence="3 4" key="1">
    <citation type="submission" date="2020-05" db="EMBL/GenBank/DDBJ databases">
        <title>Actinomadura verrucosospora NRRL-B18236 (PFL_A860) Genome sequencing and assembly.</title>
        <authorList>
            <person name="Samborskyy M."/>
        </authorList>
    </citation>
    <scope>NUCLEOTIDE SEQUENCE [LARGE SCALE GENOMIC DNA]</scope>
    <source>
        <strain evidence="3 4">NRRL:B18236</strain>
    </source>
</reference>
<dbReference type="EMBL" id="CP053892">
    <property type="protein sequence ID" value="QKG19573.1"/>
    <property type="molecule type" value="Genomic_DNA"/>
</dbReference>
<accession>A0A7D3VQB8</accession>
<dbReference type="InterPro" id="IPR011009">
    <property type="entry name" value="Kinase-like_dom_sf"/>
</dbReference>
<dbReference type="Pfam" id="PF01636">
    <property type="entry name" value="APH"/>
    <property type="match status" value="1"/>
</dbReference>
<dbReference type="SUPFAM" id="SSF56112">
    <property type="entry name" value="Protein kinase-like (PK-like)"/>
    <property type="match status" value="1"/>
</dbReference>
<keyword evidence="4" id="KW-1185">Reference proteome</keyword>
<name>A0A7D3VQB8_ACTVE</name>
<dbReference type="AlphaFoldDB" id="A0A7D3VQB8"/>
<dbReference type="Gene3D" id="3.90.1200.10">
    <property type="match status" value="1"/>
</dbReference>
<feature type="compositionally biased region" description="Basic and acidic residues" evidence="1">
    <location>
        <begin position="1"/>
        <end position="13"/>
    </location>
</feature>
<dbReference type="InterPro" id="IPR002575">
    <property type="entry name" value="Aminoglycoside_PTrfase"/>
</dbReference>
<evidence type="ECO:0000313" key="3">
    <source>
        <dbReference type="EMBL" id="QKG19573.1"/>
    </source>
</evidence>